<evidence type="ECO:0000313" key="5">
    <source>
        <dbReference type="EMBL" id="KAF7335485.1"/>
    </source>
</evidence>
<dbReference type="GO" id="GO:0016787">
    <property type="term" value="F:hydrolase activity"/>
    <property type="evidence" value="ECO:0007669"/>
    <property type="project" value="UniProtKB-KW"/>
</dbReference>
<evidence type="ECO:0000313" key="6">
    <source>
        <dbReference type="Proteomes" id="UP000620124"/>
    </source>
</evidence>
<dbReference type="InterPro" id="IPR002018">
    <property type="entry name" value="CarbesteraseB"/>
</dbReference>
<proteinExistence type="inferred from homology"/>
<dbReference type="Gene3D" id="3.40.50.1820">
    <property type="entry name" value="alpha/beta hydrolase"/>
    <property type="match status" value="1"/>
</dbReference>
<dbReference type="InterPro" id="IPR019826">
    <property type="entry name" value="Carboxylesterase_B_AS"/>
</dbReference>
<dbReference type="InterPro" id="IPR019819">
    <property type="entry name" value="Carboxylesterase_B_CS"/>
</dbReference>
<reference evidence="5" key="1">
    <citation type="submission" date="2020-05" db="EMBL/GenBank/DDBJ databases">
        <title>Mycena genomes resolve the evolution of fungal bioluminescence.</title>
        <authorList>
            <person name="Tsai I.J."/>
        </authorList>
    </citation>
    <scope>NUCLEOTIDE SEQUENCE</scope>
    <source>
        <strain evidence="5">CCC161011</strain>
    </source>
</reference>
<comment type="caution">
    <text evidence="5">The sequence shown here is derived from an EMBL/GenBank/DDBJ whole genome shotgun (WGS) entry which is preliminary data.</text>
</comment>
<dbReference type="Proteomes" id="UP000620124">
    <property type="component" value="Unassembled WGS sequence"/>
</dbReference>
<feature type="chain" id="PRO_5034357216" description="Carboxylic ester hydrolase" evidence="3">
    <location>
        <begin position="18"/>
        <end position="565"/>
    </location>
</feature>
<dbReference type="PROSITE" id="PS00122">
    <property type="entry name" value="CARBOXYLESTERASE_B_1"/>
    <property type="match status" value="1"/>
</dbReference>
<evidence type="ECO:0000259" key="4">
    <source>
        <dbReference type="Pfam" id="PF00135"/>
    </source>
</evidence>
<name>A0A8H7CFK1_9AGAR</name>
<dbReference type="InterPro" id="IPR029058">
    <property type="entry name" value="AB_hydrolase_fold"/>
</dbReference>
<keyword evidence="2 3" id="KW-0378">Hydrolase</keyword>
<dbReference type="InterPro" id="IPR050309">
    <property type="entry name" value="Type-B_Carboxylest/Lipase"/>
</dbReference>
<dbReference type="EMBL" id="JACAZI010000024">
    <property type="protein sequence ID" value="KAF7335485.1"/>
    <property type="molecule type" value="Genomic_DNA"/>
</dbReference>
<protein>
    <recommendedName>
        <fullName evidence="3">Carboxylic ester hydrolase</fullName>
        <ecNumber evidence="3">3.1.1.-</ecNumber>
    </recommendedName>
</protein>
<keyword evidence="6" id="KW-1185">Reference proteome</keyword>
<organism evidence="5 6">
    <name type="scientific">Mycena venus</name>
    <dbReference type="NCBI Taxonomy" id="2733690"/>
    <lineage>
        <taxon>Eukaryota</taxon>
        <taxon>Fungi</taxon>
        <taxon>Dikarya</taxon>
        <taxon>Basidiomycota</taxon>
        <taxon>Agaricomycotina</taxon>
        <taxon>Agaricomycetes</taxon>
        <taxon>Agaricomycetidae</taxon>
        <taxon>Agaricales</taxon>
        <taxon>Marasmiineae</taxon>
        <taxon>Mycenaceae</taxon>
        <taxon>Mycena</taxon>
    </lineage>
</organism>
<evidence type="ECO:0000256" key="3">
    <source>
        <dbReference type="RuleBase" id="RU361235"/>
    </source>
</evidence>
<dbReference type="PROSITE" id="PS00941">
    <property type="entry name" value="CARBOXYLESTERASE_B_2"/>
    <property type="match status" value="1"/>
</dbReference>
<sequence length="565" mass="60744">MVSLFVLFTSLAELAWGKSVPAGPTIQLGRTTLVGRDIAFWGQEFFGGIPYARPPLGNLRLRPPVLTTSLDDDTFNATQFGLACLQLGLPASEISEDCLTINVLRPSGTPSSEKLPVVNFHIIGTVLEPEGRYRCFGRRYGGGFIAGQADIVNASALVAQSVVRGTPIVYVNFNYRLGPLGFAQGQEADNRGAVNLGLRDQIAALQWVQKNIGLFGGDPTKVTIFGESAGAIMSAILFLNADLPSLARAAIFESGSQASLPLFPPERGETDWQNFVKGVASCADEANTNMAIPCLQNAGTEEIFAGLSAAAAETTVRFTWGPVLDGPGGLIPDLPSVLFARGQFAKLPFISGTNKDEGTIFTPTTINSTEELIERLTTMFTPAVSEADLNASIAELLVLYPDDPALGSPFGTGNQTFGLSPVFKRAAAAFTDLYFLALRRFWMETAANAGVATFGYHYTEPESVTPPYDGVAHGSDVPYVYGDPADQSPASIFLSDVIVDYWVSFATSLTPNDGHGVVPRPEWTQFTSKNKAVMQLNGMNLTMIPDDCRLEQTNFINSMPVIWRH</sequence>
<dbReference type="EC" id="3.1.1.-" evidence="3"/>
<feature type="signal peptide" evidence="3">
    <location>
        <begin position="1"/>
        <end position="17"/>
    </location>
</feature>
<evidence type="ECO:0000256" key="2">
    <source>
        <dbReference type="ARBA" id="ARBA00022801"/>
    </source>
</evidence>
<dbReference type="PANTHER" id="PTHR11559">
    <property type="entry name" value="CARBOXYLESTERASE"/>
    <property type="match status" value="1"/>
</dbReference>
<feature type="domain" description="Carboxylesterase type B" evidence="4">
    <location>
        <begin position="44"/>
        <end position="539"/>
    </location>
</feature>
<evidence type="ECO:0000256" key="1">
    <source>
        <dbReference type="ARBA" id="ARBA00005964"/>
    </source>
</evidence>
<gene>
    <name evidence="5" type="ORF">MVEN_02202000</name>
</gene>
<dbReference type="AlphaFoldDB" id="A0A8H7CFK1"/>
<accession>A0A8H7CFK1</accession>
<comment type="similarity">
    <text evidence="1 3">Belongs to the type-B carboxylesterase/lipase family.</text>
</comment>
<dbReference type="Pfam" id="PF00135">
    <property type="entry name" value="COesterase"/>
    <property type="match status" value="1"/>
</dbReference>
<dbReference type="OrthoDB" id="408631at2759"/>
<dbReference type="SUPFAM" id="SSF53474">
    <property type="entry name" value="alpha/beta-Hydrolases"/>
    <property type="match status" value="1"/>
</dbReference>
<keyword evidence="3" id="KW-0732">Signal</keyword>